<evidence type="ECO:0000313" key="2">
    <source>
        <dbReference type="EMBL" id="RCI04264.1"/>
    </source>
</evidence>
<dbReference type="Proteomes" id="UP000253551">
    <property type="component" value="Unassembled WGS sequence"/>
</dbReference>
<accession>A0A367KPW9</accession>
<name>A0A367KPW9_RHIST</name>
<gene>
    <name evidence="2" type="ORF">CU098_013221</name>
</gene>
<dbReference type="AlphaFoldDB" id="A0A367KPW9"/>
<evidence type="ECO:0000313" key="3">
    <source>
        <dbReference type="Proteomes" id="UP000253551"/>
    </source>
</evidence>
<reference evidence="2 3" key="1">
    <citation type="journal article" date="2018" name="G3 (Bethesda)">
        <title>Phylogenetic and Phylogenomic Definition of Rhizopus Species.</title>
        <authorList>
            <person name="Gryganskyi A.P."/>
            <person name="Golan J."/>
            <person name="Dolatabadi S."/>
            <person name="Mondo S."/>
            <person name="Robb S."/>
            <person name="Idnurm A."/>
            <person name="Muszewska A."/>
            <person name="Steczkiewicz K."/>
            <person name="Masonjones S."/>
            <person name="Liao H.L."/>
            <person name="Gajdeczka M.T."/>
            <person name="Anike F."/>
            <person name="Vuek A."/>
            <person name="Anishchenko I.M."/>
            <person name="Voigt K."/>
            <person name="de Hoog G.S."/>
            <person name="Smith M.E."/>
            <person name="Heitman J."/>
            <person name="Vilgalys R."/>
            <person name="Stajich J.E."/>
        </authorList>
    </citation>
    <scope>NUCLEOTIDE SEQUENCE [LARGE SCALE GENOMIC DNA]</scope>
    <source>
        <strain evidence="2 3">LSU 92-RS-03</strain>
    </source>
</reference>
<comment type="caution">
    <text evidence="2">The sequence shown here is derived from an EMBL/GenBank/DDBJ whole genome shotgun (WGS) entry which is preliminary data.</text>
</comment>
<protein>
    <submittedName>
        <fullName evidence="2">Uncharacterized protein</fullName>
    </submittedName>
</protein>
<organism evidence="2 3">
    <name type="scientific">Rhizopus stolonifer</name>
    <name type="common">Rhizopus nigricans</name>
    <dbReference type="NCBI Taxonomy" id="4846"/>
    <lineage>
        <taxon>Eukaryota</taxon>
        <taxon>Fungi</taxon>
        <taxon>Fungi incertae sedis</taxon>
        <taxon>Mucoromycota</taxon>
        <taxon>Mucoromycotina</taxon>
        <taxon>Mucoromycetes</taxon>
        <taxon>Mucorales</taxon>
        <taxon>Mucorineae</taxon>
        <taxon>Rhizopodaceae</taxon>
        <taxon>Rhizopus</taxon>
    </lineage>
</organism>
<proteinExistence type="predicted"/>
<feature type="non-terminal residue" evidence="2">
    <location>
        <position position="52"/>
    </location>
</feature>
<feature type="region of interest" description="Disordered" evidence="1">
    <location>
        <begin position="1"/>
        <end position="24"/>
    </location>
</feature>
<sequence>MSGIEKEQSQSPETIQNTPHIGLSLHTPISSSEHYYTCTVFLKSIAKGDGRT</sequence>
<dbReference type="EMBL" id="PJQM01000736">
    <property type="protein sequence ID" value="RCI04264.1"/>
    <property type="molecule type" value="Genomic_DNA"/>
</dbReference>
<evidence type="ECO:0000256" key="1">
    <source>
        <dbReference type="SAM" id="MobiDB-lite"/>
    </source>
</evidence>
<feature type="compositionally biased region" description="Polar residues" evidence="1">
    <location>
        <begin position="9"/>
        <end position="19"/>
    </location>
</feature>
<keyword evidence="3" id="KW-1185">Reference proteome</keyword>